<feature type="compositionally biased region" description="Polar residues" evidence="2">
    <location>
        <begin position="1"/>
        <end position="10"/>
    </location>
</feature>
<sequence length="342" mass="37948">MGSSSSTPSTPAKVLPSPRQSLPSPRLAPPPSPRRAPLPSESSSSSKAGAPPPTTTPRLAPQELLLRLEGPKLEAPLERLSIAELRIFIEVAELPMPEGKLEKADLVTRARCLGPLNGLRPAQLKRLIEATAHEHSGCVEKAELIACLLAAIEAGGKATRERPVTDEHGLEPGKSNFRLAAQEWSERERELADEMAARARTAAERYRTEETLKARAMLAAAEVEEQKEAEEREAAAAERRWLQERKVLLQVEAANQQVKLLEKRLALEHEQQKRQAAERDHLEAKLREATQATVRAHASEAAHAAESQITRLQLEDNQRQMEQLQVWIRRSKEGRLMTSDDL</sequence>
<feature type="compositionally biased region" description="Pro residues" evidence="2">
    <location>
        <begin position="26"/>
        <end position="36"/>
    </location>
</feature>
<dbReference type="AlphaFoldDB" id="A0A0M0JT41"/>
<feature type="compositionally biased region" description="Low complexity" evidence="2">
    <location>
        <begin position="37"/>
        <end position="49"/>
    </location>
</feature>
<gene>
    <name evidence="3" type="ORF">Ctob_001155</name>
</gene>
<feature type="coiled-coil region" evidence="1">
    <location>
        <begin position="213"/>
        <end position="315"/>
    </location>
</feature>
<organism evidence="3 4">
    <name type="scientific">Chrysochromulina tobinii</name>
    <dbReference type="NCBI Taxonomy" id="1460289"/>
    <lineage>
        <taxon>Eukaryota</taxon>
        <taxon>Haptista</taxon>
        <taxon>Haptophyta</taxon>
        <taxon>Prymnesiophyceae</taxon>
        <taxon>Prymnesiales</taxon>
        <taxon>Chrysochromulinaceae</taxon>
        <taxon>Chrysochromulina</taxon>
    </lineage>
</organism>
<evidence type="ECO:0000313" key="3">
    <source>
        <dbReference type="EMBL" id="KOO29670.1"/>
    </source>
</evidence>
<feature type="compositionally biased region" description="Low complexity" evidence="2">
    <location>
        <begin position="15"/>
        <end position="25"/>
    </location>
</feature>
<dbReference type="EMBL" id="JWZX01002380">
    <property type="protein sequence ID" value="KOO29670.1"/>
    <property type="molecule type" value="Genomic_DNA"/>
</dbReference>
<evidence type="ECO:0000313" key="4">
    <source>
        <dbReference type="Proteomes" id="UP000037460"/>
    </source>
</evidence>
<reference evidence="4" key="1">
    <citation type="journal article" date="2015" name="PLoS Genet.">
        <title>Genome Sequence and Transcriptome Analyses of Chrysochromulina tobin: Metabolic Tools for Enhanced Algal Fitness in the Prominent Order Prymnesiales (Haptophyceae).</title>
        <authorList>
            <person name="Hovde B.T."/>
            <person name="Deodato C.R."/>
            <person name="Hunsperger H.M."/>
            <person name="Ryken S.A."/>
            <person name="Yost W."/>
            <person name="Jha R.K."/>
            <person name="Patterson J."/>
            <person name="Monnat R.J. Jr."/>
            <person name="Barlow S.B."/>
            <person name="Starkenburg S.R."/>
            <person name="Cattolico R.A."/>
        </authorList>
    </citation>
    <scope>NUCLEOTIDE SEQUENCE</scope>
    <source>
        <strain evidence="4">CCMP291</strain>
    </source>
</reference>
<evidence type="ECO:0000256" key="1">
    <source>
        <dbReference type="SAM" id="Coils"/>
    </source>
</evidence>
<accession>A0A0M0JT41</accession>
<evidence type="ECO:0000256" key="2">
    <source>
        <dbReference type="SAM" id="MobiDB-lite"/>
    </source>
</evidence>
<comment type="caution">
    <text evidence="3">The sequence shown here is derived from an EMBL/GenBank/DDBJ whole genome shotgun (WGS) entry which is preliminary data.</text>
</comment>
<name>A0A0M0JT41_9EUKA</name>
<keyword evidence="1" id="KW-0175">Coiled coil</keyword>
<protein>
    <submittedName>
        <fullName evidence="3">Uncharacterized protein</fullName>
    </submittedName>
</protein>
<proteinExistence type="predicted"/>
<keyword evidence="4" id="KW-1185">Reference proteome</keyword>
<dbReference type="Proteomes" id="UP000037460">
    <property type="component" value="Unassembled WGS sequence"/>
</dbReference>
<feature type="region of interest" description="Disordered" evidence="2">
    <location>
        <begin position="1"/>
        <end position="58"/>
    </location>
</feature>